<evidence type="ECO:0000313" key="3">
    <source>
        <dbReference type="EMBL" id="KAI1868384.1"/>
    </source>
</evidence>
<feature type="region of interest" description="Disordered" evidence="1">
    <location>
        <begin position="136"/>
        <end position="167"/>
    </location>
</feature>
<feature type="compositionally biased region" description="Low complexity" evidence="1">
    <location>
        <begin position="1199"/>
        <end position="1229"/>
    </location>
</feature>
<feature type="signal peptide" evidence="2">
    <location>
        <begin position="1"/>
        <end position="16"/>
    </location>
</feature>
<feature type="compositionally biased region" description="Polar residues" evidence="1">
    <location>
        <begin position="619"/>
        <end position="635"/>
    </location>
</feature>
<organism evidence="3 4">
    <name type="scientific">Neoarthrinium moseri</name>
    <dbReference type="NCBI Taxonomy" id="1658444"/>
    <lineage>
        <taxon>Eukaryota</taxon>
        <taxon>Fungi</taxon>
        <taxon>Dikarya</taxon>
        <taxon>Ascomycota</taxon>
        <taxon>Pezizomycotina</taxon>
        <taxon>Sordariomycetes</taxon>
        <taxon>Xylariomycetidae</taxon>
        <taxon>Amphisphaeriales</taxon>
        <taxon>Apiosporaceae</taxon>
        <taxon>Neoarthrinium</taxon>
    </lineage>
</organism>
<reference evidence="3" key="1">
    <citation type="submission" date="2021-03" db="EMBL/GenBank/DDBJ databases">
        <title>Revisited historic fungal species revealed as producer of novel bioactive compounds through whole genome sequencing and comparative genomics.</title>
        <authorList>
            <person name="Vignolle G.A."/>
            <person name="Hochenegger N."/>
            <person name="Mach R.L."/>
            <person name="Mach-Aigner A.R."/>
            <person name="Javad Rahimi M."/>
            <person name="Salim K.A."/>
            <person name="Chan C.M."/>
            <person name="Lim L.B.L."/>
            <person name="Cai F."/>
            <person name="Druzhinina I.S."/>
            <person name="U'Ren J.M."/>
            <person name="Derntl C."/>
        </authorList>
    </citation>
    <scope>NUCLEOTIDE SEQUENCE</scope>
    <source>
        <strain evidence="3">TUCIM 5799</strain>
    </source>
</reference>
<feature type="compositionally biased region" description="Low complexity" evidence="1">
    <location>
        <begin position="270"/>
        <end position="361"/>
    </location>
</feature>
<feature type="region of interest" description="Disordered" evidence="1">
    <location>
        <begin position="2154"/>
        <end position="2296"/>
    </location>
</feature>
<feature type="compositionally biased region" description="Low complexity" evidence="1">
    <location>
        <begin position="519"/>
        <end position="607"/>
    </location>
</feature>
<dbReference type="Proteomes" id="UP000829685">
    <property type="component" value="Unassembled WGS sequence"/>
</dbReference>
<evidence type="ECO:0000256" key="1">
    <source>
        <dbReference type="SAM" id="MobiDB-lite"/>
    </source>
</evidence>
<evidence type="ECO:0000256" key="2">
    <source>
        <dbReference type="SAM" id="SignalP"/>
    </source>
</evidence>
<feature type="compositionally biased region" description="Low complexity" evidence="1">
    <location>
        <begin position="1237"/>
        <end position="1286"/>
    </location>
</feature>
<name>A0A9P9WKR2_9PEZI</name>
<feature type="region of interest" description="Disordered" evidence="1">
    <location>
        <begin position="70"/>
        <end position="107"/>
    </location>
</feature>
<protein>
    <submittedName>
        <fullName evidence="3">Uncharacterized protein</fullName>
    </submittedName>
</protein>
<feature type="region of interest" description="Disordered" evidence="1">
    <location>
        <begin position="963"/>
        <end position="1068"/>
    </location>
</feature>
<gene>
    <name evidence="3" type="ORF">JX265_007207</name>
</gene>
<comment type="caution">
    <text evidence="3">The sequence shown here is derived from an EMBL/GenBank/DDBJ whole genome shotgun (WGS) entry which is preliminary data.</text>
</comment>
<feature type="compositionally biased region" description="Low complexity" evidence="1">
    <location>
        <begin position="963"/>
        <end position="1046"/>
    </location>
</feature>
<feature type="region of interest" description="Disordered" evidence="1">
    <location>
        <begin position="1889"/>
        <end position="1997"/>
    </location>
</feature>
<feature type="region of interest" description="Disordered" evidence="1">
    <location>
        <begin position="270"/>
        <end position="367"/>
    </location>
</feature>
<feature type="region of interest" description="Disordered" evidence="1">
    <location>
        <begin position="1689"/>
        <end position="1714"/>
    </location>
</feature>
<feature type="region of interest" description="Disordered" evidence="1">
    <location>
        <begin position="762"/>
        <end position="804"/>
    </location>
</feature>
<proteinExistence type="predicted"/>
<accession>A0A9P9WKR2</accession>
<feature type="chain" id="PRO_5040184898" evidence="2">
    <location>
        <begin position="17"/>
        <end position="2812"/>
    </location>
</feature>
<feature type="compositionally biased region" description="Low complexity" evidence="1">
    <location>
        <begin position="1891"/>
        <end position="1997"/>
    </location>
</feature>
<feature type="region of interest" description="Disordered" evidence="1">
    <location>
        <begin position="511"/>
        <end position="636"/>
    </location>
</feature>
<feature type="region of interest" description="Disordered" evidence="1">
    <location>
        <begin position="1196"/>
        <end position="1306"/>
    </location>
</feature>
<sequence>MHNILLLALCAVPVLTGAVQQSPNRQAHRAARVLQRGEDSKKQCHVRTVTYLTRYQPAVTETATDDFAHYPAITVNPPENGYGHGSPPPGKSEGHYGSSQTEAHGYPIDPYPTEGSEYPHDGEYPVHTGVYSNSPYPDNGHSANPPYSTQSNGGISTEYNTEPYPTSGGNVYPTSGNGEGPGVTSTVEETFPSLTQTATFTTSVPVTFTTTLTFTTAVPTTIINNSTATVTSFSISTLTSVSTFTSISTFTTVSSLTLSATVTSVVTNEPTFTTTATPPTETLSSTESVSVTETLTSSQSSGTESPGTGTSSSDQSASATFSSTENATTQPPTTLGPSSTPSSSGSSTSTGSPFSTGTVSPLETFPLFGSDTGLGNAADGFQLQPQSSGSNNSLAIFSPSSSVFRFGIDPLTGELRAFPPNSNGVSDLKVCCTYASNGRALDPATCSVSTCSLGGAVTAPLQCSLVTSSLTLSCSLSATSIGAVYGVTQIIPLLDGTFQLGVGLTLGLGNSPVVIGRNPPATGSTTSTARSTSVPPTNIVSSSAPTISPTTTTQSSISSQSTSSPSSPVNTATGSSSNTNTGVSSSTTQASTSRTTSSTSTGTTTTGPLPTFPIFAADSGTTADGLQLQPQSGNSGPAIFGSASTAVTYSLDPTTGEVIAHGSNEDQKICCTYANGGSRLDPATCSIGTCSLGGGTVAPLVCNSVVSPLGAALACSLDATSVGAVYGALQVVPLPDGTYQLAVGSTVQLGNAPVVLSLVPVGPSSSTRPTTAPTSSTVPSSSITSPSTTVATSQSTGSGTSTSSVAPLPTFPIFAGDTGISAADGLSLQPQSNNAGGSLAIFGSAAAAVTYSLDPVTGQVIVSPDVNGNRDICCTYANNLGAINPAACSIATCRLGDAGTAPLQCSPVAGSTGVLSCFLNATSIGEVYRIPQIAALGDGTYQLQIGATLAVNNSPVTLLTVSPIQTSTSGPTTTNTGVSSTSGPTTPSREPSSATSQESSSQTGTGSPSTTVSTSGPSSSVPSQGGSSTRETSTSEGASSSGSTTSPVGPQQTFPIFSGDTGIGADGLQLQPQTGGAGSPIIFVDPNSPGSSPTSFTLDPATGELGVATGSGGTQDICCTYANNGVPLVPATCTVSTCVLGDPSTAPLQCTASGNRLDCSLNATSIGAEYTTPQIIPLSNGTYQLAIGPTVAPGNAPVSLTTSRPTTTSSASSVPTQSTSGLTTATSTTEQVSSSQATSNTSERSESTGTTATSSPGSLTITEPTTTAQASSTESQPSTGTTTSTSPLQTFPLFASDTTPNAAGINADGLQLQPQLGSSAPNTPAVFGSGPSSVTYSLDPTTGEVLVAGDGDNHQLCCAYVVTGTQVNPAACSFSTCNANGTTSPDGTTTLPLRCLSVASTGVLAGCSIDATSPAGTPYESLQIAPLADGTFQLEVGTALAPGNAPVTLAITKPVSGSSTSSTTAATSSPVGTSNTAATTGVVTSSSTTNILPTSSEVSTTTQSSESGISSSSTSEGSGSITGSSTTSSTTSTRAPLQTFPVFASGSGTPVDGLQLQAQVAGTLDLAIFSSLDSPTVFGLDPNTGELLVGPTGDQAVCCTYVIGGVAQDPALCSISTCSLGGTSVAPLQCTGPTTDGVLNCLLNATSLGVTYPVVQVAPLANGTFQLEVGTVAAGGNAAIVLTTIRPTPTTSSSIATSSTTTSETNTSSRITSATSSTVVSSTVSSTSTTASAAPTFPVFAVDSGTIADGLSLQPQTNNTNGAPAIFNPLLTSPLQYSINPTTGGLVVVSPNNGNQDVCCQYANSGVTLNPAPCSISICELGAASVAPLQCSLPSNAGALSCSLDAAAIGQTYTDLQVSPLGDGTYQLEIGLGLATGNSPVTLITFAPAPTTSSSMSGGISTGSSSSTTVTSNTGATSETATLTTPTTAAGSSTSLTSNTATASETSNTATSSGTTGSSETATASSTTSSSETAAPSSSSSSTSTESTSTTTTTTAGPLQTFPIFAADTAGSIAVGFQLQPQSGSAINTPAIFSSAPSDVTFGLDATGEVLVTSNDPANQQICCTYVNGTGALNPALCSFSTCALGGATVAPLQCSSISAAGVLTGCALQATSIGATYTITQLVSLGDGTFQLAIGANLAVGASPVTLVISQPTVTPTSTGVSSTESTTPILTSTSGPSITTTGETSSTSVPVSTNTSGASTTTSSGTSISVTSTSSVSTSVSEGSTSTSTSTSLSTTSSGTSVSTSTSESTSTSTSPSSTSILTVSPTTASNSTSSVVSSTQTSNTLSTSSLTNTSVSLPESLTATFVSVTTGSTVITTDISSVVVSTSSTIISATSTSVSTTVIPDSTATSTATSAIESTSSTVVVSTSSNIITATSTSLSTTVVPDSTSTSTSISSFETTLSTVVVSTSSTIISATSTSVITSVGSDTTFTSTSLSTFVTTSSAIVSSTTDIVVTGTSTSLVASVQTGSTSTSTSLSVIETTSSAVISSTSSVVVTLESTSLVTSVLPGSTSTSTSLSGVVTTSSSVITSTAVVVSTTTSSSVISSTSTATFACGTDAPAYYIVDRALVREDFVFSALGVVTAAFTFPINLAVGDGSTIDALGFNVADGFLYAAMGSAPSSLIRISTNDGSYTNLGSLGLTATAVAGVVDENAQYWLTDATNTRWTQVDLLPGSATFGQVVASGTTTAPSAVVKDWAYVVGTVGGNNLYGISTSSNLFGIVTTTLQRFNRATHTWTAAQTYVGLGLLNYQSVFAGVNSIYAADSISGTVYNFALPGSGLSLVGIPIVTLAGGPTLGLADGARCARSSGI</sequence>
<keyword evidence="2" id="KW-0732">Signal</keyword>
<dbReference type="EMBL" id="JAFIMR010000017">
    <property type="protein sequence ID" value="KAI1868384.1"/>
    <property type="molecule type" value="Genomic_DNA"/>
</dbReference>
<keyword evidence="4" id="KW-1185">Reference proteome</keyword>
<feature type="region of interest" description="Disordered" evidence="1">
    <location>
        <begin position="1454"/>
        <end position="1533"/>
    </location>
</feature>
<evidence type="ECO:0000313" key="4">
    <source>
        <dbReference type="Proteomes" id="UP000829685"/>
    </source>
</evidence>